<dbReference type="PANTHER" id="PTHR46638:SF1">
    <property type="entry name" value="CORRINOID ADENOSYLTRANSFERASE"/>
    <property type="match status" value="1"/>
</dbReference>
<gene>
    <name evidence="1" type="ORF">BBF96_14840</name>
</gene>
<keyword evidence="2" id="KW-1185">Reference proteome</keyword>
<evidence type="ECO:0000313" key="2">
    <source>
        <dbReference type="Proteomes" id="UP000267250"/>
    </source>
</evidence>
<dbReference type="GO" id="GO:0009236">
    <property type="term" value="P:cobalamin biosynthetic process"/>
    <property type="evidence" value="ECO:0007669"/>
    <property type="project" value="InterPro"/>
</dbReference>
<dbReference type="KEGG" id="aft:BBF96_14840"/>
<evidence type="ECO:0008006" key="3">
    <source>
        <dbReference type="Google" id="ProtNLM"/>
    </source>
</evidence>
<name>A0A3S9T1W8_9FIRM</name>
<dbReference type="Gene3D" id="3.40.50.300">
    <property type="entry name" value="P-loop containing nucleotide triphosphate hydrolases"/>
    <property type="match status" value="1"/>
</dbReference>
<dbReference type="AlphaFoldDB" id="A0A3S9T1W8"/>
<sequence>MTRGLVHIYTGDGKGKTTAALGLAFRAIGYGMRVKVIQFLKGGYSGEFKTVSLLKPWIEIEIINHFKKRIFKLTEDEWKKLAQLTEEAVASLLISLKKGEYDIYILDEIFGALKRDLITVEKIREIIKNKAEKVELVLTGRGAPYELKQMADYVTVMQKEAHPFDKQIGARRGIEY</sequence>
<dbReference type="InterPro" id="IPR003724">
    <property type="entry name" value="CblAdoTrfase_CobA"/>
</dbReference>
<dbReference type="PIRSF" id="PIRSF015617">
    <property type="entry name" value="Adensltrnsf_CobA"/>
    <property type="match status" value="1"/>
</dbReference>
<protein>
    <recommendedName>
        <fullName evidence="3">Cob(I)yrinic acid a,c-diamide adenosyltransferase</fullName>
    </recommendedName>
</protein>
<organism evidence="1 2">
    <name type="scientific">Anoxybacter fermentans</name>
    <dbReference type="NCBI Taxonomy" id="1323375"/>
    <lineage>
        <taxon>Bacteria</taxon>
        <taxon>Bacillati</taxon>
        <taxon>Bacillota</taxon>
        <taxon>Clostridia</taxon>
        <taxon>Halanaerobiales</taxon>
        <taxon>Anoxybacter</taxon>
    </lineage>
</organism>
<dbReference type="Proteomes" id="UP000267250">
    <property type="component" value="Chromosome"/>
</dbReference>
<dbReference type="SUPFAM" id="SSF52540">
    <property type="entry name" value="P-loop containing nucleoside triphosphate hydrolases"/>
    <property type="match status" value="1"/>
</dbReference>
<accession>A0A3S9T1W8</accession>
<dbReference type="GO" id="GO:0008817">
    <property type="term" value="F:corrinoid adenosyltransferase activity"/>
    <property type="evidence" value="ECO:0007669"/>
    <property type="project" value="InterPro"/>
</dbReference>
<dbReference type="GO" id="GO:0005524">
    <property type="term" value="F:ATP binding"/>
    <property type="evidence" value="ECO:0007669"/>
    <property type="project" value="InterPro"/>
</dbReference>
<dbReference type="InterPro" id="IPR027417">
    <property type="entry name" value="P-loop_NTPase"/>
</dbReference>
<evidence type="ECO:0000313" key="1">
    <source>
        <dbReference type="EMBL" id="AZR74551.1"/>
    </source>
</evidence>
<dbReference type="EMBL" id="CP016379">
    <property type="protein sequence ID" value="AZR74551.1"/>
    <property type="molecule type" value="Genomic_DNA"/>
</dbReference>
<dbReference type="RefSeq" id="WP_127017913.1">
    <property type="nucleotide sequence ID" value="NZ_CP016379.1"/>
</dbReference>
<proteinExistence type="predicted"/>
<dbReference type="Pfam" id="PF02572">
    <property type="entry name" value="CobA_CobO_BtuR"/>
    <property type="match status" value="1"/>
</dbReference>
<reference evidence="1 2" key="1">
    <citation type="submission" date="2016-07" db="EMBL/GenBank/DDBJ databases">
        <title>Genome and transcriptome analysis of iron-reducing fermentative bacteria Anoxybacter fermentans.</title>
        <authorList>
            <person name="Zeng X."/>
            <person name="Shao Z."/>
        </authorList>
    </citation>
    <scope>NUCLEOTIDE SEQUENCE [LARGE SCALE GENOMIC DNA]</scope>
    <source>
        <strain evidence="1 2">DY22613</strain>
    </source>
</reference>
<dbReference type="OrthoDB" id="9810309at2"/>
<dbReference type="PANTHER" id="PTHR46638">
    <property type="entry name" value="CORRINOID ADENOSYLTRANSFERASE"/>
    <property type="match status" value="1"/>
</dbReference>